<dbReference type="ExpressionAtlas" id="M8C5J7">
    <property type="expression patterns" value="baseline"/>
</dbReference>
<dbReference type="InterPro" id="IPR011676">
    <property type="entry name" value="DUF1618"/>
</dbReference>
<organism evidence="1">
    <name type="scientific">Aegilops tauschii</name>
    <name type="common">Tausch's goatgrass</name>
    <name type="synonym">Aegilops squarrosa</name>
    <dbReference type="NCBI Taxonomy" id="37682"/>
    <lineage>
        <taxon>Eukaryota</taxon>
        <taxon>Viridiplantae</taxon>
        <taxon>Streptophyta</taxon>
        <taxon>Embryophyta</taxon>
        <taxon>Tracheophyta</taxon>
        <taxon>Spermatophyta</taxon>
        <taxon>Magnoliopsida</taxon>
        <taxon>Liliopsida</taxon>
        <taxon>Poales</taxon>
        <taxon>Poaceae</taxon>
        <taxon>BOP clade</taxon>
        <taxon>Pooideae</taxon>
        <taxon>Triticodae</taxon>
        <taxon>Triticeae</taxon>
        <taxon>Triticinae</taxon>
        <taxon>Aegilops</taxon>
    </lineage>
</organism>
<protein>
    <submittedName>
        <fullName evidence="1">Uncharacterized protein</fullName>
    </submittedName>
</protein>
<evidence type="ECO:0000313" key="1">
    <source>
        <dbReference type="EnsemblPlants" id="EMT10418"/>
    </source>
</evidence>
<reference evidence="1" key="1">
    <citation type="submission" date="2015-06" db="UniProtKB">
        <authorList>
            <consortium name="EnsemblPlants"/>
        </authorList>
    </citation>
    <scope>IDENTIFICATION</scope>
</reference>
<sequence>MGVPVAIISFIYLDKTQATFSVSLNYMGMVTLAPKPLLGSSSHGGIFDGHLLQPPAADPASANPSRYPFWVLLDSRAYLADRDNSTTVKGTTSTGQEFKVTFCLADPPAVSYLCVHFTGVSVQECCTTEPRVVSSANDLVLLCFAFRSGPPSRSTDDDSPHHLEYFVYKAAPGGKHSIRRVPRSPPDYMHTLHAAVVPREGDNFLVADISPNGDLGHYNLHVFSLETGEWSTKHVQLKVPVNVLPRDLPSQTDKVIPLGVSTVGWVDLWRSIVVCDVLQKDPALRFLPLPKADFDLRRESRARQVRDVIGFPDGFINFVEIENCVRWFTVVRKSTLKTASIFDVVDTISDVKLLSHDDDVDDVTDDSRPVRHAPAGWKIRTMLRSIFWDLWHRSHAVHVDHISPYPPEPSQLMHHLWNDRDRKWTLKNLKKTTGFPTFSVYGGNVVYLVSKLEYSQDEDTLLVSVDIGKRKLEAIKQYCCGRSISFDPIPLGAVQMVENREVTEPYCGGRSTAFNPISCAFSEYMNTTPSPRHGFCFALFSILLTCMQTQSICQAN</sequence>
<dbReference type="AlphaFoldDB" id="M8C5J7"/>
<dbReference type="PANTHER" id="PTHR33074">
    <property type="entry name" value="EXPRESSED PROTEIN-RELATED"/>
    <property type="match status" value="1"/>
</dbReference>
<dbReference type="EnsemblPlants" id="EMT10418">
    <property type="protein sequence ID" value="EMT10418"/>
    <property type="gene ID" value="F775_14962"/>
</dbReference>
<dbReference type="Pfam" id="PF07762">
    <property type="entry name" value="DUF1618"/>
    <property type="match status" value="1"/>
</dbReference>
<accession>M8C5J7</accession>
<dbReference type="PANTHER" id="PTHR33074:SF90">
    <property type="entry name" value="DUF1618 DOMAIN-CONTAINING PROTEIN"/>
    <property type="match status" value="1"/>
</dbReference>
<name>M8C5J7_AEGTA</name>
<proteinExistence type="predicted"/>